<dbReference type="PANTHER" id="PTHR30576:SF0">
    <property type="entry name" value="UNDECAPRENYL-PHOSPHATE N-ACETYLGALACTOSAMINYL 1-PHOSPHATE TRANSFERASE-RELATED"/>
    <property type="match status" value="1"/>
</dbReference>
<evidence type="ECO:0000256" key="6">
    <source>
        <dbReference type="ARBA" id="ARBA00023136"/>
    </source>
</evidence>
<reference evidence="9 10" key="1">
    <citation type="submission" date="2017-08" db="EMBL/GenBank/DDBJ databases">
        <authorList>
            <person name="de Groot N.N."/>
        </authorList>
    </citation>
    <scope>NUCLEOTIDE SEQUENCE [LARGE SCALE GENOMIC DNA]</scope>
    <source>
        <strain evidence="9 10">DSM 9787</strain>
    </source>
</reference>
<dbReference type="Proteomes" id="UP000219563">
    <property type="component" value="Unassembled WGS sequence"/>
</dbReference>
<name>A0A285SB83_9FIRM</name>
<keyword evidence="3 9" id="KW-0808">Transferase</keyword>
<feature type="transmembrane region" description="Helical" evidence="7">
    <location>
        <begin position="266"/>
        <end position="287"/>
    </location>
</feature>
<evidence type="ECO:0000313" key="10">
    <source>
        <dbReference type="Proteomes" id="UP000219563"/>
    </source>
</evidence>
<keyword evidence="5 7" id="KW-1133">Transmembrane helix</keyword>
<dbReference type="InterPro" id="IPR017475">
    <property type="entry name" value="EPS_sugar_tfrase"/>
</dbReference>
<dbReference type="GO" id="GO:0016780">
    <property type="term" value="F:phosphotransferase activity, for other substituted phosphate groups"/>
    <property type="evidence" value="ECO:0007669"/>
    <property type="project" value="TreeGrafter"/>
</dbReference>
<feature type="transmembrane region" description="Helical" evidence="7">
    <location>
        <begin position="50"/>
        <end position="70"/>
    </location>
</feature>
<comment type="subcellular location">
    <subcellularLocation>
        <location evidence="1">Membrane</location>
        <topology evidence="1">Multi-pass membrane protein</topology>
    </subcellularLocation>
</comment>
<evidence type="ECO:0000256" key="1">
    <source>
        <dbReference type="ARBA" id="ARBA00004141"/>
    </source>
</evidence>
<proteinExistence type="inferred from homology"/>
<feature type="domain" description="Bacterial sugar transferase" evidence="8">
    <location>
        <begin position="261"/>
        <end position="441"/>
    </location>
</feature>
<evidence type="ECO:0000256" key="5">
    <source>
        <dbReference type="ARBA" id="ARBA00022989"/>
    </source>
</evidence>
<dbReference type="GO" id="GO:0016020">
    <property type="term" value="C:membrane"/>
    <property type="evidence" value="ECO:0007669"/>
    <property type="project" value="UniProtKB-SubCell"/>
</dbReference>
<keyword evidence="6 7" id="KW-0472">Membrane</keyword>
<dbReference type="PANTHER" id="PTHR30576">
    <property type="entry name" value="COLANIC BIOSYNTHESIS UDP-GLUCOSE LIPID CARRIER TRANSFERASE"/>
    <property type="match status" value="1"/>
</dbReference>
<sequence length="463" mass="52557">MNHNVRNIETGKRMFRFVSSVVLVAVLATLFGVMWYMRLQMLMSQRFLSIGNYLMIGLYVVLTVLMINTFKGFNIGSGRISILTMSQAIAMGLVNMLEFIIVILMTRIKQLMWMTLAYIIVLTIADAVAVLVITYVSTKLYRAVFPPFTILNIYGDYQNDLVRKMNRRADKYRITGEMSCMEPLDKIIRELENYDAVLVNDVPSEIRNDIVKACFATDKRVYFTPKISDILIKGAEEVNLFDTPLYLCKNVGMDGISATLKRLGDIFISLVGIILSSPVMLVTAILIHNYDGGPVFYKQTRCTIGGKEYKIMKFRSMIIDAEKDGKARLASENDDRITPIGHFIRATRIDELPQFFNILKGEMSVVGPRPERPEIIAEYIKDVPEFAFRTHVKAGLTGYAQVYGKYNTTSYDKLKLDMIYVEKCSVFLDIQLILMTLRVIFTKDATEGVAEGAVDANVHQKNK</sequence>
<gene>
    <name evidence="9" type="ORF">SAMN02910411_2060</name>
</gene>
<feature type="transmembrane region" description="Helical" evidence="7">
    <location>
        <begin position="21"/>
        <end position="38"/>
    </location>
</feature>
<evidence type="ECO:0000313" key="9">
    <source>
        <dbReference type="EMBL" id="SOC04367.1"/>
    </source>
</evidence>
<comment type="similarity">
    <text evidence="2">Belongs to the bacterial sugar transferase family.</text>
</comment>
<dbReference type="AlphaFoldDB" id="A0A285SB83"/>
<dbReference type="EMBL" id="OBMR01000006">
    <property type="protein sequence ID" value="SOC04367.1"/>
    <property type="molecule type" value="Genomic_DNA"/>
</dbReference>
<keyword evidence="4 7" id="KW-0812">Transmembrane</keyword>
<dbReference type="RefSeq" id="WP_097076409.1">
    <property type="nucleotide sequence ID" value="NZ_OBMR01000006.1"/>
</dbReference>
<dbReference type="NCBIfam" id="TIGR03025">
    <property type="entry name" value="EPS_sugtrans"/>
    <property type="match status" value="1"/>
</dbReference>
<accession>A0A285SB83</accession>
<feature type="transmembrane region" description="Helical" evidence="7">
    <location>
        <begin position="82"/>
        <end position="105"/>
    </location>
</feature>
<protein>
    <submittedName>
        <fullName evidence="9">Exopolysaccharide biosynthesis polyprenyl glycosylphosphotransferase</fullName>
    </submittedName>
</protein>
<evidence type="ECO:0000256" key="2">
    <source>
        <dbReference type="ARBA" id="ARBA00006464"/>
    </source>
</evidence>
<dbReference type="InterPro" id="IPR003362">
    <property type="entry name" value="Bact_transf"/>
</dbReference>
<evidence type="ECO:0000256" key="4">
    <source>
        <dbReference type="ARBA" id="ARBA00022692"/>
    </source>
</evidence>
<evidence type="ECO:0000259" key="8">
    <source>
        <dbReference type="Pfam" id="PF02397"/>
    </source>
</evidence>
<dbReference type="Pfam" id="PF02397">
    <property type="entry name" value="Bac_transf"/>
    <property type="match status" value="1"/>
</dbReference>
<feature type="transmembrane region" description="Helical" evidence="7">
    <location>
        <begin position="111"/>
        <end position="136"/>
    </location>
</feature>
<organism evidence="9 10">
    <name type="scientific">Pseudobutyrivibrio ruminis DSM 9787</name>
    <dbReference type="NCBI Taxonomy" id="1123011"/>
    <lineage>
        <taxon>Bacteria</taxon>
        <taxon>Bacillati</taxon>
        <taxon>Bacillota</taxon>
        <taxon>Clostridia</taxon>
        <taxon>Lachnospirales</taxon>
        <taxon>Lachnospiraceae</taxon>
        <taxon>Pseudobutyrivibrio</taxon>
    </lineage>
</organism>
<evidence type="ECO:0000256" key="7">
    <source>
        <dbReference type="SAM" id="Phobius"/>
    </source>
</evidence>
<evidence type="ECO:0000256" key="3">
    <source>
        <dbReference type="ARBA" id="ARBA00022679"/>
    </source>
</evidence>